<keyword evidence="10" id="KW-1185">Reference proteome</keyword>
<reference evidence="9" key="1">
    <citation type="journal article" date="2012" name="Nature">
        <title>The tomato genome sequence provides insights into fleshy fruit evolution.</title>
        <authorList>
            <consortium name="Tomato Genome Consortium"/>
        </authorList>
    </citation>
    <scope>NUCLEOTIDE SEQUENCE [LARGE SCALE GENOMIC DNA]</scope>
    <source>
        <strain evidence="9">cv. Heinz 1706</strain>
    </source>
</reference>
<dbReference type="AlphaFoldDB" id="A0A3Q7I2F0"/>
<evidence type="ECO:0000256" key="5">
    <source>
        <dbReference type="ARBA" id="ARBA00022759"/>
    </source>
</evidence>
<dbReference type="EnsemblPlants" id="Solyc09g031685.1.1">
    <property type="protein sequence ID" value="Solyc09g031685.1.1"/>
    <property type="gene ID" value="Solyc09g031685.1"/>
</dbReference>
<evidence type="ECO:0000256" key="1">
    <source>
        <dbReference type="ARBA" id="ARBA00022670"/>
    </source>
</evidence>
<dbReference type="CDD" id="cd01647">
    <property type="entry name" value="RT_LTR"/>
    <property type="match status" value="1"/>
</dbReference>
<dbReference type="FunFam" id="3.10.10.10:FF:000007">
    <property type="entry name" value="Retrovirus-related Pol polyprotein from transposon 17.6-like Protein"/>
    <property type="match status" value="1"/>
</dbReference>
<name>A0A3Q7I2F0_SOLLC</name>
<feature type="domain" description="Reverse transcriptase" evidence="8">
    <location>
        <begin position="63"/>
        <end position="149"/>
    </location>
</feature>
<dbReference type="Gene3D" id="3.30.70.270">
    <property type="match status" value="1"/>
</dbReference>
<evidence type="ECO:0000256" key="3">
    <source>
        <dbReference type="ARBA" id="ARBA00022695"/>
    </source>
</evidence>
<keyword evidence="4" id="KW-0540">Nuclease</keyword>
<evidence type="ECO:0000256" key="4">
    <source>
        <dbReference type="ARBA" id="ARBA00022722"/>
    </source>
</evidence>
<dbReference type="Proteomes" id="UP000004994">
    <property type="component" value="Chromosome 9"/>
</dbReference>
<dbReference type="InterPro" id="IPR043128">
    <property type="entry name" value="Rev_trsase/Diguanyl_cyclase"/>
</dbReference>
<keyword evidence="5" id="KW-0255">Endonuclease</keyword>
<dbReference type="STRING" id="4081.A0A3Q7I2F0"/>
<keyword evidence="2" id="KW-0808">Transferase</keyword>
<dbReference type="Pfam" id="PF00078">
    <property type="entry name" value="RVT_1"/>
    <property type="match status" value="1"/>
</dbReference>
<evidence type="ECO:0000256" key="6">
    <source>
        <dbReference type="ARBA" id="ARBA00022801"/>
    </source>
</evidence>
<dbReference type="Gene3D" id="3.10.10.10">
    <property type="entry name" value="HIV Type 1 Reverse Transcriptase, subunit A, domain 1"/>
    <property type="match status" value="1"/>
</dbReference>
<protein>
    <recommendedName>
        <fullName evidence="8">Reverse transcriptase domain-containing protein</fullName>
    </recommendedName>
</protein>
<evidence type="ECO:0000256" key="2">
    <source>
        <dbReference type="ARBA" id="ARBA00022679"/>
    </source>
</evidence>
<keyword evidence="1" id="KW-0645">Protease</keyword>
<dbReference type="GO" id="GO:0003964">
    <property type="term" value="F:RNA-directed DNA polymerase activity"/>
    <property type="evidence" value="ECO:0007669"/>
    <property type="project" value="UniProtKB-KW"/>
</dbReference>
<dbReference type="InterPro" id="IPR053134">
    <property type="entry name" value="RNA-dir_DNA_polymerase"/>
</dbReference>
<dbReference type="PANTHER" id="PTHR24559">
    <property type="entry name" value="TRANSPOSON TY3-I GAG-POL POLYPROTEIN"/>
    <property type="match status" value="1"/>
</dbReference>
<dbReference type="SUPFAM" id="SSF56672">
    <property type="entry name" value="DNA/RNA polymerases"/>
    <property type="match status" value="1"/>
</dbReference>
<evidence type="ECO:0000256" key="7">
    <source>
        <dbReference type="ARBA" id="ARBA00022918"/>
    </source>
</evidence>
<evidence type="ECO:0000259" key="8">
    <source>
        <dbReference type="Pfam" id="PF00078"/>
    </source>
</evidence>
<evidence type="ECO:0000313" key="10">
    <source>
        <dbReference type="Proteomes" id="UP000004994"/>
    </source>
</evidence>
<dbReference type="GO" id="GO:0008233">
    <property type="term" value="F:peptidase activity"/>
    <property type="evidence" value="ECO:0007669"/>
    <property type="project" value="UniProtKB-KW"/>
</dbReference>
<keyword evidence="6" id="KW-0378">Hydrolase</keyword>
<dbReference type="InParanoid" id="A0A3Q7I2F0"/>
<keyword evidence="7" id="KW-0695">RNA-directed DNA polymerase</keyword>
<proteinExistence type="predicted"/>
<dbReference type="GO" id="GO:0006508">
    <property type="term" value="P:proteolysis"/>
    <property type="evidence" value="ECO:0007669"/>
    <property type="project" value="UniProtKB-KW"/>
</dbReference>
<dbReference type="GO" id="GO:0004519">
    <property type="term" value="F:endonuclease activity"/>
    <property type="evidence" value="ECO:0007669"/>
    <property type="project" value="UniProtKB-KW"/>
</dbReference>
<dbReference type="PANTHER" id="PTHR24559:SF452">
    <property type="entry name" value="INTEGRASE CATALYTIC DOMAIN-CONTAINING PROTEIN"/>
    <property type="match status" value="1"/>
</dbReference>
<keyword evidence="3" id="KW-0548">Nucleotidyltransferase</keyword>
<dbReference type="InterPro" id="IPR000477">
    <property type="entry name" value="RT_dom"/>
</dbReference>
<evidence type="ECO:0000313" key="9">
    <source>
        <dbReference type="EnsemblPlants" id="Solyc09g031685.1.1"/>
    </source>
</evidence>
<sequence>MESESEVRENAKSFDMDPYRGTLQICGCHSSKMENKWSYKLMVFCRSDQTQGATTHVMLADKDNQRELNAKTIKDKFLIPVTKELLELFGAKYFSKLDLRKGYNQVWMKEDDVEKTGFRTHHGHFEFLVMPFGLTNDPSTFQSLMNEVAMITTHVLALPDISQPFVIECDASDLGIGVVLLHNLPFLAEYWLKTPATACLLKRIARSSESY</sequence>
<dbReference type="Gramene" id="Solyc09g031685.1.1">
    <property type="protein sequence ID" value="Solyc09g031685.1.1"/>
    <property type="gene ID" value="Solyc09g031685.1"/>
</dbReference>
<accession>A0A3Q7I2F0</accession>
<reference evidence="9" key="2">
    <citation type="submission" date="2019-01" db="UniProtKB">
        <authorList>
            <consortium name="EnsemblPlants"/>
        </authorList>
    </citation>
    <scope>IDENTIFICATION</scope>
    <source>
        <strain evidence="9">cv. Heinz 1706</strain>
    </source>
</reference>
<organism evidence="9">
    <name type="scientific">Solanum lycopersicum</name>
    <name type="common">Tomato</name>
    <name type="synonym">Lycopersicon esculentum</name>
    <dbReference type="NCBI Taxonomy" id="4081"/>
    <lineage>
        <taxon>Eukaryota</taxon>
        <taxon>Viridiplantae</taxon>
        <taxon>Streptophyta</taxon>
        <taxon>Embryophyta</taxon>
        <taxon>Tracheophyta</taxon>
        <taxon>Spermatophyta</taxon>
        <taxon>Magnoliopsida</taxon>
        <taxon>eudicotyledons</taxon>
        <taxon>Gunneridae</taxon>
        <taxon>Pentapetalae</taxon>
        <taxon>asterids</taxon>
        <taxon>lamiids</taxon>
        <taxon>Solanales</taxon>
        <taxon>Solanaceae</taxon>
        <taxon>Solanoideae</taxon>
        <taxon>Solaneae</taxon>
        <taxon>Solanum</taxon>
        <taxon>Solanum subgen. Lycopersicon</taxon>
    </lineage>
</organism>
<dbReference type="InterPro" id="IPR043502">
    <property type="entry name" value="DNA/RNA_pol_sf"/>
</dbReference>